<protein>
    <submittedName>
        <fullName evidence="1">Uncharacterized protein</fullName>
    </submittedName>
</protein>
<name>A0A9P1PXD0_YEREN</name>
<evidence type="ECO:0000313" key="2">
    <source>
        <dbReference type="Proteomes" id="UP000041356"/>
    </source>
</evidence>
<dbReference type="RefSeq" id="WP_050131786.1">
    <property type="nucleotide sequence ID" value="NZ_CGBV01000002.1"/>
</dbReference>
<accession>A0A9P1PXD0</accession>
<dbReference type="EMBL" id="CPZF01000009">
    <property type="protein sequence ID" value="CNG10978.1"/>
    <property type="molecule type" value="Genomic_DNA"/>
</dbReference>
<organism evidence="1 2">
    <name type="scientific">Yersinia enterocolitica</name>
    <dbReference type="NCBI Taxonomy" id="630"/>
    <lineage>
        <taxon>Bacteria</taxon>
        <taxon>Pseudomonadati</taxon>
        <taxon>Pseudomonadota</taxon>
        <taxon>Gammaproteobacteria</taxon>
        <taxon>Enterobacterales</taxon>
        <taxon>Yersiniaceae</taxon>
        <taxon>Yersinia</taxon>
    </lineage>
</organism>
<reference evidence="1 2" key="1">
    <citation type="submission" date="2015-03" db="EMBL/GenBank/DDBJ databases">
        <authorList>
            <consortium name="Pathogen Informatics"/>
            <person name="Murphy D."/>
        </authorList>
    </citation>
    <scope>NUCLEOTIDE SEQUENCE [LARGE SCALE GENOMIC DNA]</scope>
    <source>
        <strain evidence="1 2">IP27818</strain>
    </source>
</reference>
<dbReference type="AlphaFoldDB" id="A0A9P1PXD0"/>
<dbReference type="Proteomes" id="UP000041356">
    <property type="component" value="Unassembled WGS sequence"/>
</dbReference>
<sequence>MSLDITIKVKGITNVDADRYGMIEMELSDAELIEAVSKSEIVSEYGANDLLEEIGETDVISWLGDQGYTVTETE</sequence>
<proteinExistence type="predicted"/>
<comment type="caution">
    <text evidence="1">The sequence shown here is derived from an EMBL/GenBank/DDBJ whole genome shotgun (WGS) entry which is preliminary data.</text>
</comment>
<evidence type="ECO:0000313" key="1">
    <source>
        <dbReference type="EMBL" id="CNG10978.1"/>
    </source>
</evidence>
<gene>
    <name evidence="1" type="ORF">ERS137939_03259</name>
</gene>